<organism evidence="1">
    <name type="scientific">Anguilla anguilla</name>
    <name type="common">European freshwater eel</name>
    <name type="synonym">Muraena anguilla</name>
    <dbReference type="NCBI Taxonomy" id="7936"/>
    <lineage>
        <taxon>Eukaryota</taxon>
        <taxon>Metazoa</taxon>
        <taxon>Chordata</taxon>
        <taxon>Craniata</taxon>
        <taxon>Vertebrata</taxon>
        <taxon>Euteleostomi</taxon>
        <taxon>Actinopterygii</taxon>
        <taxon>Neopterygii</taxon>
        <taxon>Teleostei</taxon>
        <taxon>Anguilliformes</taxon>
        <taxon>Anguillidae</taxon>
        <taxon>Anguilla</taxon>
    </lineage>
</organism>
<dbReference type="AlphaFoldDB" id="A0A0E9XS61"/>
<reference evidence="1" key="2">
    <citation type="journal article" date="2015" name="Fish Shellfish Immunol.">
        <title>Early steps in the European eel (Anguilla anguilla)-Vibrio vulnificus interaction in the gills: Role of the RtxA13 toxin.</title>
        <authorList>
            <person name="Callol A."/>
            <person name="Pajuelo D."/>
            <person name="Ebbesson L."/>
            <person name="Teles M."/>
            <person name="MacKenzie S."/>
            <person name="Amaro C."/>
        </authorList>
    </citation>
    <scope>NUCLEOTIDE SEQUENCE</scope>
</reference>
<protein>
    <submittedName>
        <fullName evidence="1">Uncharacterized protein</fullName>
    </submittedName>
</protein>
<accession>A0A0E9XS61</accession>
<name>A0A0E9XS61_ANGAN</name>
<proteinExistence type="predicted"/>
<reference evidence="1" key="1">
    <citation type="submission" date="2014-11" db="EMBL/GenBank/DDBJ databases">
        <authorList>
            <person name="Amaro Gonzalez C."/>
        </authorList>
    </citation>
    <scope>NUCLEOTIDE SEQUENCE</scope>
</reference>
<dbReference type="EMBL" id="GBXM01002990">
    <property type="protein sequence ID" value="JAI05588.1"/>
    <property type="molecule type" value="Transcribed_RNA"/>
</dbReference>
<evidence type="ECO:0000313" key="1">
    <source>
        <dbReference type="EMBL" id="JAI05588.1"/>
    </source>
</evidence>
<sequence length="95" mass="10954">MSNLRQNVMHSNDKALLLTLITLIKSTGSKLHRSKPVAAQNTAQKIYCQSFWCHHPSDVLFFKMSMCLKSVTYVLSLYSKFKYLLLHCFCRPNIA</sequence>